<comment type="similarity">
    <text evidence="1">Belongs to the CBF/MAK21 family.</text>
</comment>
<feature type="transmembrane region" description="Helical" evidence="3">
    <location>
        <begin position="440"/>
        <end position="460"/>
    </location>
</feature>
<organism evidence="5 6">
    <name type="scientific">Rhizoctonia solani</name>
    <dbReference type="NCBI Taxonomy" id="456999"/>
    <lineage>
        <taxon>Eukaryota</taxon>
        <taxon>Fungi</taxon>
        <taxon>Dikarya</taxon>
        <taxon>Basidiomycota</taxon>
        <taxon>Agaricomycotina</taxon>
        <taxon>Agaricomycetes</taxon>
        <taxon>Cantharellales</taxon>
        <taxon>Ceratobasidiaceae</taxon>
        <taxon>Rhizoctonia</taxon>
    </lineage>
</organism>
<feature type="region of interest" description="Disordered" evidence="2">
    <location>
        <begin position="944"/>
        <end position="973"/>
    </location>
</feature>
<dbReference type="InterPro" id="IPR005612">
    <property type="entry name" value="CCAAT-binding_factor"/>
</dbReference>
<keyword evidence="3" id="KW-0812">Transmembrane</keyword>
<reference evidence="5" key="1">
    <citation type="submission" date="2021-01" db="EMBL/GenBank/DDBJ databases">
        <authorList>
            <person name="Kaushik A."/>
        </authorList>
    </citation>
    <scope>NUCLEOTIDE SEQUENCE</scope>
    <source>
        <strain evidence="5">AG3-1AP</strain>
    </source>
</reference>
<protein>
    <recommendedName>
        <fullName evidence="4">CCAAT-binding factor domain-containing protein</fullName>
    </recommendedName>
</protein>
<dbReference type="AlphaFoldDB" id="A0A8H2WIY3"/>
<keyword evidence="3" id="KW-1133">Transmembrane helix</keyword>
<dbReference type="PANTHER" id="PTHR12455:SF0">
    <property type="entry name" value="NUCLEOLAR COMPLEX PROTEIN 4 HOMOLOG"/>
    <property type="match status" value="1"/>
</dbReference>
<keyword evidence="3" id="KW-0472">Membrane</keyword>
<evidence type="ECO:0000256" key="3">
    <source>
        <dbReference type="SAM" id="Phobius"/>
    </source>
</evidence>
<evidence type="ECO:0000313" key="5">
    <source>
        <dbReference type="EMBL" id="CAE6385881.1"/>
    </source>
</evidence>
<dbReference type="PANTHER" id="PTHR12455">
    <property type="entry name" value="NUCLEOLAR COMPLEX PROTEIN 4"/>
    <property type="match status" value="1"/>
</dbReference>
<feature type="region of interest" description="Disordered" evidence="2">
    <location>
        <begin position="281"/>
        <end position="300"/>
    </location>
</feature>
<evidence type="ECO:0000256" key="2">
    <source>
        <dbReference type="SAM" id="MobiDB-lite"/>
    </source>
</evidence>
<feature type="compositionally biased region" description="Polar residues" evidence="2">
    <location>
        <begin position="631"/>
        <end position="641"/>
    </location>
</feature>
<feature type="compositionally biased region" description="Polar residues" evidence="2">
    <location>
        <begin position="289"/>
        <end position="300"/>
    </location>
</feature>
<feature type="transmembrane region" description="Helical" evidence="3">
    <location>
        <begin position="358"/>
        <end position="381"/>
    </location>
</feature>
<gene>
    <name evidence="5" type="ORF">RDB_LOCUS5463</name>
</gene>
<dbReference type="Pfam" id="PF03914">
    <property type="entry name" value="CBF"/>
    <property type="match status" value="1"/>
</dbReference>
<dbReference type="Proteomes" id="UP000663831">
    <property type="component" value="Unassembled WGS sequence"/>
</dbReference>
<sequence length="1121" mass="126607">MSPSSLPAQKKRKLAAADSKLKEIETIEATINKSLAEGGSLNCLADLLDLARSSPDAAILHKVLYALYRSCVSIVASPKINLSKCLTEESKLVRTWLLERVGEYTDMLCGLMADEEKALRTAALQILMSMLKHLSTAFSIASDTPQIHSMHFRKIVGALLLCPSSPRSGPEGHHTVQPDLRDTFIDTWLGSYDDIRWLFFRDATALLRSYKDSNSVPSQIAENLLSFLELLKTMPTEAAELNGYWIVELGASPPRTSKQRDDESEEPMPIDQDDWRTFFDDAPPAKSATPKSNQPRVHTLSTHQSLHSLASHRAQFSACWMTLLPHIASSAPLAARALAVLHRGVIPHMDKPVRLMDWIGGCVDFGGSIGLLALNALFTLIKDYNLDFPDFYTRLYAFLTRDVMHLKYRARFFRLADVFLSSTHLPATILASFIKRLARLSLAAPPAAIIMIIPFVYNILKRHPALMVMIHRVDDEAELGKFLTIHLTRQKHPPCERMHWNHLYGSLSAIEITISRLFRRWRRYFRKHSPSRHMPLRTFWIILIPHSLKPRQSESSKRTQLWLWNRQLTCFLQAPSRGKWAMSYLSSGFSRMKLLIYSLTFTFPRQIPVTGLHEKQHALRRVLATTSTLMSLPEPSKTSEGPSEACVSKISGSGPRNFSSIDYDVRSDIKLIVWNRLSRGMGEEGATVEREDSENGIENDESPKTASDEIRTLVVDFVRCVSEEKQCTSHRMRVKIKGPLAPGVVIDTPGASLFFWRFWESVIDLATMTKPHRWAGEEKTLIASHDWGTLVEARKVAYARMDRAIELVDVAQRIECQEMSGWTIWGKSMKWADLPLLEPIVHDFQFGLFSAISNYEDILKPRIQRYICGAALPEPDETKEEGPVHDLINLRWKWLQLQRFSAKLWNDVGRPEYFPHAIRVLDALACFAPPDTELPPMLEEAVPDADNGAKADEPGENTNEVTGENSPAGETAQEDAGVIDADPVIPPLDLSFYYALPEPFEEWSEPPVPRPPTALQLLLAEGAAIWLSEAMPVILRYQLARPLDIVEKSWFASAQETQQERDERWMKWKRGLAAVFAWCANEHSGMPGTATILTVVARALRIMTQAETDARRYLTKGQPSI</sequence>
<dbReference type="GO" id="GO:0042254">
    <property type="term" value="P:ribosome biogenesis"/>
    <property type="evidence" value="ECO:0007669"/>
    <property type="project" value="InterPro"/>
</dbReference>
<feature type="compositionally biased region" description="Acidic residues" evidence="2">
    <location>
        <begin position="691"/>
        <end position="700"/>
    </location>
</feature>
<dbReference type="GO" id="GO:0030692">
    <property type="term" value="C:Noc4p-Nop14p complex"/>
    <property type="evidence" value="ECO:0007669"/>
    <property type="project" value="TreeGrafter"/>
</dbReference>
<evidence type="ECO:0000313" key="6">
    <source>
        <dbReference type="Proteomes" id="UP000663831"/>
    </source>
</evidence>
<accession>A0A8H2WIY3</accession>
<feature type="region of interest" description="Disordered" evidence="2">
    <location>
        <begin position="683"/>
        <end position="705"/>
    </location>
</feature>
<feature type="region of interest" description="Disordered" evidence="2">
    <location>
        <begin position="631"/>
        <end position="650"/>
    </location>
</feature>
<feature type="compositionally biased region" description="Polar residues" evidence="2">
    <location>
        <begin position="956"/>
        <end position="965"/>
    </location>
</feature>
<feature type="compositionally biased region" description="Acidic residues" evidence="2">
    <location>
        <begin position="262"/>
        <end position="272"/>
    </location>
</feature>
<comment type="caution">
    <text evidence="5">The sequence shown here is derived from an EMBL/GenBank/DDBJ whole genome shotgun (WGS) entry which is preliminary data.</text>
</comment>
<proteinExistence type="inferred from homology"/>
<evidence type="ECO:0000259" key="4">
    <source>
        <dbReference type="Pfam" id="PF03914"/>
    </source>
</evidence>
<dbReference type="InterPro" id="IPR027193">
    <property type="entry name" value="Noc4"/>
</dbReference>
<evidence type="ECO:0000256" key="1">
    <source>
        <dbReference type="ARBA" id="ARBA00007797"/>
    </source>
</evidence>
<name>A0A8H2WIY3_9AGAM</name>
<dbReference type="EMBL" id="CAJMWV010000287">
    <property type="protein sequence ID" value="CAE6385881.1"/>
    <property type="molecule type" value="Genomic_DNA"/>
</dbReference>
<feature type="region of interest" description="Disordered" evidence="2">
    <location>
        <begin position="252"/>
        <end position="275"/>
    </location>
</feature>
<feature type="domain" description="CCAAT-binding factor" evidence="4">
    <location>
        <begin position="371"/>
        <end position="478"/>
    </location>
</feature>
<dbReference type="GO" id="GO:0032040">
    <property type="term" value="C:small-subunit processome"/>
    <property type="evidence" value="ECO:0007669"/>
    <property type="project" value="TreeGrafter"/>
</dbReference>